<keyword evidence="3 4" id="KW-0057">Aromatic amino acid biosynthesis</keyword>
<dbReference type="InterPro" id="IPR022893">
    <property type="entry name" value="Shikimate_DH_fam"/>
</dbReference>
<comment type="pathway">
    <text evidence="1 4">Metabolic intermediate biosynthesis; chorismate biosynthesis; chorismate from D-erythrose 4-phosphate and phosphoenolpyruvate: step 4/7.</text>
</comment>
<dbReference type="EC" id="1.1.1.25" evidence="4"/>
<gene>
    <name evidence="4" type="primary">aroE</name>
    <name evidence="7" type="ORF">WH91_05380</name>
</gene>
<feature type="binding site" evidence="4">
    <location>
        <position position="111"/>
    </location>
    <ligand>
        <name>shikimate</name>
        <dbReference type="ChEBI" id="CHEBI:36208"/>
    </ligand>
</feature>
<evidence type="ECO:0000256" key="1">
    <source>
        <dbReference type="ARBA" id="ARBA00004871"/>
    </source>
</evidence>
<proteinExistence type="inferred from homology"/>
<feature type="binding site" evidence="4">
    <location>
        <begin position="19"/>
        <end position="21"/>
    </location>
    <ligand>
        <name>shikimate</name>
        <dbReference type="ChEBI" id="CHEBI:36208"/>
    </ligand>
</feature>
<dbReference type="NCBIfam" id="NF001319">
    <property type="entry name" value="PRK00258.3-3"/>
    <property type="match status" value="1"/>
</dbReference>
<feature type="binding site" evidence="4">
    <location>
        <position position="225"/>
    </location>
    <ligand>
        <name>NADP(+)</name>
        <dbReference type="ChEBI" id="CHEBI:58349"/>
    </ligand>
</feature>
<dbReference type="InterPro" id="IPR046346">
    <property type="entry name" value="Aminoacid_DH-like_N_sf"/>
</dbReference>
<dbReference type="SUPFAM" id="SSF53223">
    <property type="entry name" value="Aminoacid dehydrogenase-like, N-terminal domain"/>
    <property type="match status" value="1"/>
</dbReference>
<evidence type="ECO:0000256" key="2">
    <source>
        <dbReference type="ARBA" id="ARBA00023002"/>
    </source>
</evidence>
<comment type="function">
    <text evidence="4">Involved in the biosynthesis of the chorismate, which leads to the biosynthesis of aromatic amino acids. Catalyzes the reversible NADPH linked reduction of 3-dehydroshikimate (DHSA) to yield shikimate (SA).</text>
</comment>
<dbReference type="PANTHER" id="PTHR21089:SF1">
    <property type="entry name" value="BIFUNCTIONAL 3-DEHYDROQUINATE DEHYDRATASE_SHIKIMATE DEHYDROGENASE, CHLOROPLASTIC"/>
    <property type="match status" value="1"/>
</dbReference>
<evidence type="ECO:0000256" key="3">
    <source>
        <dbReference type="ARBA" id="ARBA00023141"/>
    </source>
</evidence>
<keyword evidence="2 4" id="KW-0560">Oxidoreductase</keyword>
<feature type="binding site" evidence="4">
    <location>
        <position position="96"/>
    </location>
    <ligand>
        <name>shikimate</name>
        <dbReference type="ChEBI" id="CHEBI:36208"/>
    </ligand>
</feature>
<evidence type="ECO:0000313" key="8">
    <source>
        <dbReference type="Proteomes" id="UP000033519"/>
    </source>
</evidence>
<comment type="caution">
    <text evidence="7">The sequence shown here is derived from an EMBL/GenBank/DDBJ whole genome shotgun (WGS) entry which is preliminary data.</text>
</comment>
<evidence type="ECO:0000259" key="6">
    <source>
        <dbReference type="Pfam" id="PF18317"/>
    </source>
</evidence>
<reference evidence="7 8" key="1">
    <citation type="submission" date="2015-03" db="EMBL/GenBank/DDBJ databases">
        <authorList>
            <person name="Lepp D."/>
            <person name="Hassan Y.I."/>
            <person name="Li X.-Z."/>
            <person name="Zhou T."/>
        </authorList>
    </citation>
    <scope>NUCLEOTIDE SEQUENCE [LARGE SCALE GENOMIC DNA]</scope>
    <source>
        <strain evidence="7 8">Cr7-05</strain>
    </source>
</reference>
<dbReference type="InterPro" id="IPR041121">
    <property type="entry name" value="SDH_C"/>
</dbReference>
<comment type="similarity">
    <text evidence="4">Belongs to the shikimate dehydrogenase family.</text>
</comment>
<sequence length="283" mass="29952">MPHADCITIGLVGRGIASSLSPIMHEQEGRRQGLDYHYHLIDFDRLGLDDSQLADVLAEARDLGFAGLNVTYPFKQAVLPLLDDLGPDAAAIGAVNTVVLSGAQFTGHNTDCWGFAESFRQGLPDVARARVLQLGSGGAGAAVARALLQSGVKKLDIFDTDQAKSDMLAQRLRHLLGADVRAVQDVAVAALADGIVNTTPVGMAKHPGLPLDASLIEPRHWIADVIYFPLETALLELACERGCQVLPGGGMAVYQAVRAFELFCGKKPEASAMAATFRKAVAG</sequence>
<dbReference type="Pfam" id="PF18317">
    <property type="entry name" value="SDH_C"/>
    <property type="match status" value="1"/>
</dbReference>
<feature type="binding site" evidence="4">
    <location>
        <position position="255"/>
    </location>
    <ligand>
        <name>shikimate</name>
        <dbReference type="ChEBI" id="CHEBI:36208"/>
    </ligand>
</feature>
<dbReference type="Proteomes" id="UP000033519">
    <property type="component" value="Unassembled WGS sequence"/>
</dbReference>
<dbReference type="EMBL" id="LAPV01000065">
    <property type="protein sequence ID" value="KKC34011.1"/>
    <property type="molecule type" value="Genomic_DNA"/>
</dbReference>
<feature type="domain" description="Shikimate dehydrogenase substrate binding N-terminal" evidence="5">
    <location>
        <begin position="11"/>
        <end position="98"/>
    </location>
</feature>
<name>A0ABR5E181_9HYPH</name>
<evidence type="ECO:0000259" key="5">
    <source>
        <dbReference type="Pfam" id="PF08501"/>
    </source>
</evidence>
<comment type="catalytic activity">
    <reaction evidence="4">
        <text>shikimate + NADP(+) = 3-dehydroshikimate + NADPH + H(+)</text>
        <dbReference type="Rhea" id="RHEA:17737"/>
        <dbReference type="ChEBI" id="CHEBI:15378"/>
        <dbReference type="ChEBI" id="CHEBI:16630"/>
        <dbReference type="ChEBI" id="CHEBI:36208"/>
        <dbReference type="ChEBI" id="CHEBI:57783"/>
        <dbReference type="ChEBI" id="CHEBI:58349"/>
        <dbReference type="EC" id="1.1.1.25"/>
    </reaction>
</comment>
<dbReference type="HAMAP" id="MF_00222">
    <property type="entry name" value="Shikimate_DH_AroE"/>
    <property type="match status" value="1"/>
</dbReference>
<dbReference type="PANTHER" id="PTHR21089">
    <property type="entry name" value="SHIKIMATE DEHYDROGENASE"/>
    <property type="match status" value="1"/>
</dbReference>
<keyword evidence="8" id="KW-1185">Reference proteome</keyword>
<keyword evidence="4" id="KW-0521">NADP</keyword>
<dbReference type="Pfam" id="PF08501">
    <property type="entry name" value="Shikimate_dh_N"/>
    <property type="match status" value="1"/>
</dbReference>
<dbReference type="Gene3D" id="3.40.50.10860">
    <property type="entry name" value="Leucine Dehydrogenase, chain A, domain 1"/>
    <property type="match status" value="1"/>
</dbReference>
<protein>
    <recommendedName>
        <fullName evidence="4">Shikimate dehydrogenase (NADP(+))</fullName>
        <shortName evidence="4">SDH</shortName>
        <ecNumber evidence="4">1.1.1.25</ecNumber>
    </recommendedName>
</protein>
<accession>A0ABR5E181</accession>
<feature type="binding site" evidence="4">
    <location>
        <position position="71"/>
    </location>
    <ligand>
        <name>shikimate</name>
        <dbReference type="ChEBI" id="CHEBI:36208"/>
    </ligand>
</feature>
<dbReference type="Gene3D" id="3.40.50.720">
    <property type="entry name" value="NAD(P)-binding Rossmann-like Domain"/>
    <property type="match status" value="1"/>
</dbReference>
<feature type="domain" description="SDH C-terminal" evidence="6">
    <location>
        <begin position="250"/>
        <end position="275"/>
    </location>
</feature>
<keyword evidence="4" id="KW-0028">Amino-acid biosynthesis</keyword>
<comment type="caution">
    <text evidence="4">Lacks conserved residue(s) required for the propagation of feature annotation.</text>
</comment>
<feature type="binding site" evidence="4">
    <location>
        <position position="227"/>
    </location>
    <ligand>
        <name>shikimate</name>
        <dbReference type="ChEBI" id="CHEBI:36208"/>
    </ligand>
</feature>
<feature type="binding site" evidence="4">
    <location>
        <position position="248"/>
    </location>
    <ligand>
        <name>NADP(+)</name>
        <dbReference type="ChEBI" id="CHEBI:58349"/>
    </ligand>
</feature>
<evidence type="ECO:0000256" key="4">
    <source>
        <dbReference type="HAMAP-Rule" id="MF_00222"/>
    </source>
</evidence>
<dbReference type="InterPro" id="IPR013708">
    <property type="entry name" value="Shikimate_DH-bd_N"/>
</dbReference>
<dbReference type="NCBIfam" id="NF009201">
    <property type="entry name" value="PRK12549.1"/>
    <property type="match status" value="1"/>
</dbReference>
<evidence type="ECO:0000313" key="7">
    <source>
        <dbReference type="EMBL" id="KKC34011.1"/>
    </source>
</evidence>
<dbReference type="InterPro" id="IPR036291">
    <property type="entry name" value="NAD(P)-bd_dom_sf"/>
</dbReference>
<feature type="binding site" evidence="4">
    <location>
        <begin position="135"/>
        <end position="139"/>
    </location>
    <ligand>
        <name>NADP(+)</name>
        <dbReference type="ChEBI" id="CHEBI:58349"/>
    </ligand>
</feature>
<feature type="active site" description="Proton acceptor" evidence="4">
    <location>
        <position position="75"/>
    </location>
</feature>
<dbReference type="CDD" id="cd01065">
    <property type="entry name" value="NAD_bind_Shikimate_DH"/>
    <property type="match status" value="1"/>
</dbReference>
<organism evidence="7 8">
    <name type="scientific">Devosia psychrophila</name>
    <dbReference type="NCBI Taxonomy" id="728005"/>
    <lineage>
        <taxon>Bacteria</taxon>
        <taxon>Pseudomonadati</taxon>
        <taxon>Pseudomonadota</taxon>
        <taxon>Alphaproteobacteria</taxon>
        <taxon>Hyphomicrobiales</taxon>
        <taxon>Devosiaceae</taxon>
        <taxon>Devosia</taxon>
    </lineage>
</organism>
<comment type="subunit">
    <text evidence="4">Homodimer.</text>
</comment>
<dbReference type="SUPFAM" id="SSF51735">
    <property type="entry name" value="NAD(P)-binding Rossmann-fold domains"/>
    <property type="match status" value="1"/>
</dbReference>